<evidence type="ECO:0000259" key="1">
    <source>
        <dbReference type="PROSITE" id="PS51186"/>
    </source>
</evidence>
<feature type="domain" description="N-acetyltransferase" evidence="1">
    <location>
        <begin position="22"/>
        <end position="186"/>
    </location>
</feature>
<sequence length="225" mass="25167">MAGIGCGPTPRSESSPVPLEIVDLRNEEQALLDQVYAELLQVHFPIADELDDLEDMRVNLAREPDGRFPELHMLVARNEKGPIACCYYEYYPPGNFVLVSYICVQEAFRGCGVARRFLARLEEQMGERAAGPLAAIFAETHEAKVEDRLGQGHNQRAKSRPCGGLRLLVRGKERLDPSVVVAYLDNFAGSVCDYDGSRKSEKYYVDQVEALAQVAFVETTQELPW</sequence>
<proteinExistence type="predicted"/>
<reference evidence="2" key="1">
    <citation type="submission" date="2023-10" db="EMBL/GenBank/DDBJ databases">
        <authorList>
            <person name="Chen Y."/>
            <person name="Shah S."/>
            <person name="Dougan E. K."/>
            <person name="Thang M."/>
            <person name="Chan C."/>
        </authorList>
    </citation>
    <scope>NUCLEOTIDE SEQUENCE [LARGE SCALE GENOMIC DNA]</scope>
</reference>
<accession>A0ABN9R8L0</accession>
<gene>
    <name evidence="2" type="ORF">PCOR1329_LOCUS17781</name>
</gene>
<dbReference type="InterPro" id="IPR016181">
    <property type="entry name" value="Acyl_CoA_acyltransferase"/>
</dbReference>
<dbReference type="Pfam" id="PF00583">
    <property type="entry name" value="Acetyltransf_1"/>
    <property type="match status" value="1"/>
</dbReference>
<dbReference type="EMBL" id="CAUYUJ010005557">
    <property type="protein sequence ID" value="CAK0814085.1"/>
    <property type="molecule type" value="Genomic_DNA"/>
</dbReference>
<evidence type="ECO:0000313" key="3">
    <source>
        <dbReference type="Proteomes" id="UP001189429"/>
    </source>
</evidence>
<name>A0ABN9R8L0_9DINO</name>
<keyword evidence="3" id="KW-1185">Reference proteome</keyword>
<dbReference type="PROSITE" id="PS51186">
    <property type="entry name" value="GNAT"/>
    <property type="match status" value="1"/>
</dbReference>
<organism evidence="2 3">
    <name type="scientific">Prorocentrum cordatum</name>
    <dbReference type="NCBI Taxonomy" id="2364126"/>
    <lineage>
        <taxon>Eukaryota</taxon>
        <taxon>Sar</taxon>
        <taxon>Alveolata</taxon>
        <taxon>Dinophyceae</taxon>
        <taxon>Prorocentrales</taxon>
        <taxon>Prorocentraceae</taxon>
        <taxon>Prorocentrum</taxon>
    </lineage>
</organism>
<dbReference type="Gene3D" id="3.40.630.30">
    <property type="match status" value="1"/>
</dbReference>
<dbReference type="InterPro" id="IPR000182">
    <property type="entry name" value="GNAT_dom"/>
</dbReference>
<dbReference type="CDD" id="cd04301">
    <property type="entry name" value="NAT_SF"/>
    <property type="match status" value="1"/>
</dbReference>
<dbReference type="SUPFAM" id="SSF55729">
    <property type="entry name" value="Acyl-CoA N-acyltransferases (Nat)"/>
    <property type="match status" value="1"/>
</dbReference>
<comment type="caution">
    <text evidence="2">The sequence shown here is derived from an EMBL/GenBank/DDBJ whole genome shotgun (WGS) entry which is preliminary data.</text>
</comment>
<protein>
    <recommendedName>
        <fullName evidence="1">N-acetyltransferase domain-containing protein</fullName>
    </recommendedName>
</protein>
<dbReference type="Proteomes" id="UP001189429">
    <property type="component" value="Unassembled WGS sequence"/>
</dbReference>
<evidence type="ECO:0000313" key="2">
    <source>
        <dbReference type="EMBL" id="CAK0814085.1"/>
    </source>
</evidence>